<keyword evidence="2" id="KW-0963">Cytoplasm</keyword>
<comment type="caution">
    <text evidence="8">The sequence shown here is derived from an EMBL/GenBank/DDBJ whole genome shotgun (WGS) entry which is preliminary data.</text>
</comment>
<gene>
    <name evidence="8" type="ORF">JQC72_10250</name>
</gene>
<dbReference type="Pfam" id="PF13181">
    <property type="entry name" value="TPR_8"/>
    <property type="match status" value="1"/>
</dbReference>
<evidence type="ECO:0000256" key="2">
    <source>
        <dbReference type="ARBA" id="ARBA00022490"/>
    </source>
</evidence>
<evidence type="ECO:0000313" key="9">
    <source>
        <dbReference type="Proteomes" id="UP001177120"/>
    </source>
</evidence>
<proteinExistence type="inferred from homology"/>
<evidence type="ECO:0000256" key="1">
    <source>
        <dbReference type="ARBA" id="ARBA00004496"/>
    </source>
</evidence>
<keyword evidence="9" id="KW-1185">Reference proteome</keyword>
<dbReference type="Pfam" id="PF13424">
    <property type="entry name" value="TPR_12"/>
    <property type="match status" value="1"/>
</dbReference>
<evidence type="ECO:0000313" key="8">
    <source>
        <dbReference type="EMBL" id="MBN2909905.1"/>
    </source>
</evidence>
<sequence length="418" mass="48257">MEDLADQKISSATVSNIERGVPHVGSEKVMYLLDKLGITLDQIPEILEEENEKLEELLNQLMAVESKLNIIDNQKLLNQLHDLPIDDQHKLAAYRHYLMGRCYFNLKDLKRAERSFYNAIRLAGLSSFNKVNNIEALSFNELGICSFYQNDLEQAIQYTENALETVDGDSWIKYKFACNKAAYLEKLGRIGETMKIVQELWHHIEKMDIDTALNLYDIRTNVFRKSKMFREAIQCAKEGIEKARLTDKRDRLFELWTALGSVYLSIQDWNKAETCLLTAVEIGETIELHRVLISAYTKLGILYTRLQKEKEAEESLNRAIQLGKDTNNAIPLTYAYLMMGDLDQCRGNILGSTDFYKKALELSRKIRNKNLEYKALFRLAKLKKGDSREEFLSVLENMYEVAATISEESKEEESDEIL</sequence>
<comment type="similarity">
    <text evidence="5">Belongs to the Rap family.</text>
</comment>
<keyword evidence="4 6" id="KW-0802">TPR repeat</keyword>
<feature type="coiled-coil region" evidence="7">
    <location>
        <begin position="40"/>
        <end position="74"/>
    </location>
</feature>
<dbReference type="Gene3D" id="1.25.40.10">
    <property type="entry name" value="Tetratricopeptide repeat domain"/>
    <property type="match status" value="2"/>
</dbReference>
<dbReference type="InterPro" id="IPR019734">
    <property type="entry name" value="TPR_rpt"/>
</dbReference>
<keyword evidence="7" id="KW-0175">Coiled coil</keyword>
<evidence type="ECO:0000256" key="7">
    <source>
        <dbReference type="SAM" id="Coils"/>
    </source>
</evidence>
<organism evidence="8 9">
    <name type="scientific">Polycladomyces zharkentensis</name>
    <dbReference type="NCBI Taxonomy" id="2807616"/>
    <lineage>
        <taxon>Bacteria</taxon>
        <taxon>Bacillati</taxon>
        <taxon>Bacillota</taxon>
        <taxon>Bacilli</taxon>
        <taxon>Bacillales</taxon>
        <taxon>Thermoactinomycetaceae</taxon>
        <taxon>Polycladomyces</taxon>
    </lineage>
</organism>
<feature type="repeat" description="TPR" evidence="6">
    <location>
        <begin position="293"/>
        <end position="326"/>
    </location>
</feature>
<name>A0ABS2WK88_9BACL</name>
<keyword evidence="3" id="KW-0677">Repeat</keyword>
<evidence type="ECO:0000256" key="5">
    <source>
        <dbReference type="ARBA" id="ARBA00038253"/>
    </source>
</evidence>
<dbReference type="InterPro" id="IPR011990">
    <property type="entry name" value="TPR-like_helical_dom_sf"/>
</dbReference>
<dbReference type="PANTHER" id="PTHR46630">
    <property type="entry name" value="TETRATRICOPEPTIDE REPEAT PROTEIN 29"/>
    <property type="match status" value="1"/>
</dbReference>
<dbReference type="SMART" id="SM00028">
    <property type="entry name" value="TPR"/>
    <property type="match status" value="6"/>
</dbReference>
<protein>
    <submittedName>
        <fullName evidence="8">Tetratricopeptide repeat protein</fullName>
    </submittedName>
</protein>
<comment type="subcellular location">
    <subcellularLocation>
        <location evidence="1">Cytoplasm</location>
    </subcellularLocation>
</comment>
<accession>A0ABS2WK88</accession>
<reference evidence="8" key="1">
    <citation type="journal article" date="2024" name="Int. J. Syst. Evol. Microbiol.">
        <title>Polycladomyces zharkentensis sp. nov., a novel thermophilic cellulose- and starch-degrading member of the Bacillota from a geothermal aquifer in Kazakhstan.</title>
        <authorList>
            <person name="Mashzhan A."/>
            <person name="Kistaubayeva A."/>
            <person name="Javier-Lopez R."/>
            <person name="Bissenova U."/>
            <person name="Bissenbay A."/>
            <person name="Birkeland N.K."/>
        </authorList>
    </citation>
    <scope>NUCLEOTIDE SEQUENCE</scope>
    <source>
        <strain evidence="8">ZKZ2T</strain>
    </source>
</reference>
<evidence type="ECO:0000256" key="6">
    <source>
        <dbReference type="PROSITE-ProRule" id="PRU00339"/>
    </source>
</evidence>
<dbReference type="InterPro" id="IPR051476">
    <property type="entry name" value="Bac_ResReg_Asp_Phosphatase"/>
</dbReference>
<dbReference type="PROSITE" id="PS50005">
    <property type="entry name" value="TPR"/>
    <property type="match status" value="1"/>
</dbReference>
<evidence type="ECO:0000256" key="3">
    <source>
        <dbReference type="ARBA" id="ARBA00022737"/>
    </source>
</evidence>
<dbReference type="Proteomes" id="UP001177120">
    <property type="component" value="Unassembled WGS sequence"/>
</dbReference>
<dbReference type="PANTHER" id="PTHR46630:SF1">
    <property type="entry name" value="TETRATRICOPEPTIDE REPEAT PROTEIN 29"/>
    <property type="match status" value="1"/>
</dbReference>
<evidence type="ECO:0000256" key="4">
    <source>
        <dbReference type="ARBA" id="ARBA00022803"/>
    </source>
</evidence>
<dbReference type="SUPFAM" id="SSF48452">
    <property type="entry name" value="TPR-like"/>
    <property type="match status" value="2"/>
</dbReference>
<dbReference type="EMBL" id="JAFHAP010000008">
    <property type="protein sequence ID" value="MBN2909905.1"/>
    <property type="molecule type" value="Genomic_DNA"/>
</dbReference>